<dbReference type="Proteomes" id="UP001373714">
    <property type="component" value="Unassembled WGS sequence"/>
</dbReference>
<keyword evidence="3" id="KW-1185">Reference proteome</keyword>
<evidence type="ECO:0000256" key="1">
    <source>
        <dbReference type="SAM" id="MobiDB-lite"/>
    </source>
</evidence>
<feature type="compositionally biased region" description="Acidic residues" evidence="1">
    <location>
        <begin position="462"/>
        <end position="474"/>
    </location>
</feature>
<dbReference type="AlphaFoldDB" id="A0AAV9V630"/>
<proteinExistence type="predicted"/>
<protein>
    <submittedName>
        <fullName evidence="2">Uncharacterized protein</fullName>
    </submittedName>
</protein>
<reference evidence="2 3" key="1">
    <citation type="submission" date="2019-10" db="EMBL/GenBank/DDBJ databases">
        <authorList>
            <person name="Palmer J.M."/>
        </authorList>
    </citation>
    <scope>NUCLEOTIDE SEQUENCE [LARGE SCALE GENOMIC DNA]</scope>
    <source>
        <strain evidence="2 3">TWF730</strain>
    </source>
</reference>
<organism evidence="2 3">
    <name type="scientific">Orbilia blumenaviensis</name>
    <dbReference type="NCBI Taxonomy" id="1796055"/>
    <lineage>
        <taxon>Eukaryota</taxon>
        <taxon>Fungi</taxon>
        <taxon>Dikarya</taxon>
        <taxon>Ascomycota</taxon>
        <taxon>Pezizomycotina</taxon>
        <taxon>Orbiliomycetes</taxon>
        <taxon>Orbiliales</taxon>
        <taxon>Orbiliaceae</taxon>
        <taxon>Orbilia</taxon>
    </lineage>
</organism>
<gene>
    <name evidence="2" type="ORF">TWF730_008403</name>
</gene>
<feature type="region of interest" description="Disordered" evidence="1">
    <location>
        <begin position="441"/>
        <end position="492"/>
    </location>
</feature>
<dbReference type="EMBL" id="JAVHNS010000005">
    <property type="protein sequence ID" value="KAK6353983.1"/>
    <property type="molecule type" value="Genomic_DNA"/>
</dbReference>
<evidence type="ECO:0000313" key="3">
    <source>
        <dbReference type="Proteomes" id="UP001373714"/>
    </source>
</evidence>
<name>A0AAV9V630_9PEZI</name>
<comment type="caution">
    <text evidence="2">The sequence shown here is derived from an EMBL/GenBank/DDBJ whole genome shotgun (WGS) entry which is preliminary data.</text>
</comment>
<sequence length="514" mass="59345">MALPRLKDLEDAPDPKKGIGSISFEAFFLRYSAWLVNDDGVHRHTSSAYREFEFIIALMMWELSRVVAVGCILNALGCQWCGAPLTITNSHLDYEPGKEPSMSHVRWLRVCRLCKFGLIAASDRLDSLTGLDAYGIRWKLTMDVPTRQYRAMVLWEYLYLRKKIKSKAVEALDSPAPRTLDGRDGRVTPYDPVMRKIFAKQLQQLYPANGIDWDILLNPDEAIVRNFVKTNILIIEAIPYKIHASVVEEFCEATKLNLTGPCFFKGGIQSLHLDHDRHLFLPRGLIGDLDFILPSLFHNTPALYEFMKAGEWALPEKWQKATWRDAVIRYVRRREDLVRKVRYHCKGSYNSRYESWTDEQWGFEPGSFDKYEGRPLDITKDDVYMTAQDAVDTLDDIYPGMEMYETSFNEWPKQLKILLRQTLRESVHQIIGKKSDTGGSKTLLDVRDSADEGVPPDSNYSTDDEALMDENYDSPDEKADYSSNNDLTEEERTRFARLLRIDDDGWRKIHGLRP</sequence>
<evidence type="ECO:0000313" key="2">
    <source>
        <dbReference type="EMBL" id="KAK6353983.1"/>
    </source>
</evidence>
<accession>A0AAV9V630</accession>